<accession>M8B4B1</accession>
<protein>
    <submittedName>
        <fullName evidence="1">Uncharacterized protein</fullName>
    </submittedName>
</protein>
<proteinExistence type="predicted"/>
<reference evidence="1" key="1">
    <citation type="submission" date="2015-06" db="UniProtKB">
        <authorList>
            <consortium name="EnsemblPlants"/>
        </authorList>
    </citation>
    <scope>IDENTIFICATION</scope>
</reference>
<dbReference type="AlphaFoldDB" id="M8B4B1"/>
<organism evidence="1">
    <name type="scientific">Aegilops tauschii</name>
    <name type="common">Tausch's goatgrass</name>
    <name type="synonym">Aegilops squarrosa</name>
    <dbReference type="NCBI Taxonomy" id="37682"/>
    <lineage>
        <taxon>Eukaryota</taxon>
        <taxon>Viridiplantae</taxon>
        <taxon>Streptophyta</taxon>
        <taxon>Embryophyta</taxon>
        <taxon>Tracheophyta</taxon>
        <taxon>Spermatophyta</taxon>
        <taxon>Magnoliopsida</taxon>
        <taxon>Liliopsida</taxon>
        <taxon>Poales</taxon>
        <taxon>Poaceae</taxon>
        <taxon>BOP clade</taxon>
        <taxon>Pooideae</taxon>
        <taxon>Triticodae</taxon>
        <taxon>Triticeae</taxon>
        <taxon>Triticinae</taxon>
        <taxon>Aegilops</taxon>
    </lineage>
</organism>
<evidence type="ECO:0000313" key="1">
    <source>
        <dbReference type="EnsemblPlants" id="EMT08791"/>
    </source>
</evidence>
<name>M8B4B1_AEGTA</name>
<sequence length="370" mass="40558">MSSSAVRPCFLCLHAPASSSGLLPTSRRHRSSALPPAHGRNNRKPVGHAIVCSQAGGWSRHDDQNQPPGSSGEGLCETLVVCSQAGAGDGHAMTIKINPRGRAEKDYEFREEGDRIEEYFRKFSNAGTLHMGLATIFRGYICRIAKNSVRLASIVMGKPGIISEDARLTTLMTPRKGEKMALGVYVRNFVSTAEDAYNDKVTEETIVTFLGALQGVAAMSYFMAQDTLANIGDDEASSLDCGPDSVFNRPWLEYMRKTDNLRREFKTAPPQDPDGIVMNTVTEAMKLTESFVRLMTVRRRTALLGLIPTAHEIEVDGGITSLHRDSIVFGGKVFARSSVARMIAPGHISLDSWIMVHHYKVCARIIEMVA</sequence>
<dbReference type="EnsemblPlants" id="EMT08791">
    <property type="protein sequence ID" value="EMT08791"/>
    <property type="gene ID" value="F775_24894"/>
</dbReference>